<proteinExistence type="predicted"/>
<name>A0ABU3VBF6_9RHOB</name>
<dbReference type="EMBL" id="JASMWN010000003">
    <property type="protein sequence ID" value="MDU9003510.1"/>
    <property type="molecule type" value="Genomic_DNA"/>
</dbReference>
<evidence type="ECO:0000313" key="1">
    <source>
        <dbReference type="EMBL" id="MDU9003510.1"/>
    </source>
</evidence>
<dbReference type="Gene3D" id="3.30.70.1520">
    <property type="entry name" value="Heterotetrameric sarcosine oxidase"/>
    <property type="match status" value="1"/>
</dbReference>
<dbReference type="RefSeq" id="WP_316774457.1">
    <property type="nucleotide sequence ID" value="NZ_JASMWN010000003.1"/>
</dbReference>
<dbReference type="Gene3D" id="3.30.1360.120">
    <property type="entry name" value="Probable tRNA modification gtpase trme, domain 1"/>
    <property type="match status" value="1"/>
</dbReference>
<organism evidence="1 2">
    <name type="scientific">Sedimentitalea todarodis</name>
    <dbReference type="NCBI Taxonomy" id="1631240"/>
    <lineage>
        <taxon>Bacteria</taxon>
        <taxon>Pseudomonadati</taxon>
        <taxon>Pseudomonadota</taxon>
        <taxon>Alphaproteobacteria</taxon>
        <taxon>Rhodobacterales</taxon>
        <taxon>Paracoccaceae</taxon>
        <taxon>Sedimentitalea</taxon>
    </lineage>
</organism>
<gene>
    <name evidence="1" type="ORF">QO231_06540</name>
</gene>
<keyword evidence="2" id="KW-1185">Reference proteome</keyword>
<dbReference type="Proteomes" id="UP001255416">
    <property type="component" value="Unassembled WGS sequence"/>
</dbReference>
<protein>
    <submittedName>
        <fullName evidence="1">Sarcosine oxidase subunit gamma</fullName>
    </submittedName>
</protein>
<evidence type="ECO:0000313" key="2">
    <source>
        <dbReference type="Proteomes" id="UP001255416"/>
    </source>
</evidence>
<accession>A0ABU3VBF6</accession>
<dbReference type="SUPFAM" id="SSF103025">
    <property type="entry name" value="Folate-binding domain"/>
    <property type="match status" value="1"/>
</dbReference>
<sequence>MADLIARTPCKGMLPLEIGGAVLRECDVGRMTSISPFKGQQAAVSDLLNSVHGVGLPGPNRTSKSSGCHVIWFARGQVLLMGADPDPALARHAALTDQSDAWAVVALEGARAEDVLARLVPVDLRGSTFKIGHTLRTQVMHMHASVIRIATDTFQIMVFRSMAETLVHDLRSAMEGVAARG</sequence>
<comment type="caution">
    <text evidence="1">The sequence shown here is derived from an EMBL/GenBank/DDBJ whole genome shotgun (WGS) entry which is preliminary data.</text>
</comment>
<dbReference type="InterPro" id="IPR027266">
    <property type="entry name" value="TrmE/GcvT-like"/>
</dbReference>
<reference evidence="2" key="1">
    <citation type="submission" date="2023-05" db="EMBL/GenBank/DDBJ databases">
        <title>Sedimentitalea sp. nov. JM2-8.</title>
        <authorList>
            <person name="Huang J."/>
        </authorList>
    </citation>
    <scope>NUCLEOTIDE SEQUENCE [LARGE SCALE GENOMIC DNA]</scope>
    <source>
        <strain evidence="2">KHS03</strain>
    </source>
</reference>